<feature type="domain" description="DAGKc" evidence="1">
    <location>
        <begin position="1"/>
        <end position="133"/>
    </location>
</feature>
<proteinExistence type="predicted"/>
<reference evidence="2 3" key="1">
    <citation type="submission" date="2020-08" db="EMBL/GenBank/DDBJ databases">
        <title>Genomic Encyclopedia of Type Strains, Phase IV (KMG-IV): sequencing the most valuable type-strain genomes for metagenomic binning, comparative biology and taxonomic classification.</title>
        <authorList>
            <person name="Goeker M."/>
        </authorList>
    </citation>
    <scope>NUCLEOTIDE SEQUENCE [LARGE SCALE GENOMIC DNA]</scope>
    <source>
        <strain evidence="2 3">DSM 25481</strain>
    </source>
</reference>
<dbReference type="Gene3D" id="3.40.50.10330">
    <property type="entry name" value="Probable inorganic polyphosphate/atp-NAD kinase, domain 1"/>
    <property type="match status" value="1"/>
</dbReference>
<protein>
    <recommendedName>
        <fullName evidence="1">DAGKc domain-containing protein</fullName>
    </recommendedName>
</protein>
<dbReference type="RefSeq" id="WP_183396494.1">
    <property type="nucleotide sequence ID" value="NZ_JACIDR010000007.1"/>
</dbReference>
<keyword evidence="3" id="KW-1185">Reference proteome</keyword>
<dbReference type="PROSITE" id="PS50146">
    <property type="entry name" value="DAGK"/>
    <property type="match status" value="1"/>
</dbReference>
<evidence type="ECO:0000259" key="1">
    <source>
        <dbReference type="PROSITE" id="PS50146"/>
    </source>
</evidence>
<dbReference type="AlphaFoldDB" id="A0A7W6D977"/>
<sequence>MSRLGIVANGRSWRNRNAGARATPPRDALFEAPESPADYPEVMRRFAAAGVTTLAVDGGDGTLRDVMSALPPAFGEALPQIALLPNGKTNVAAADVGGAGRGPEAAERLAAALRGGSPLATSVRRPIVASFDGRSVHGFVFGLGAFERATRLVDERVHDRGFAQKLGVALGVVASGSAALFGKDREAWRRGVPLSLALDGGPEVAHDSFALLATSLRRWVLGLWPFWGQGAGVIAVTEVAAPPRRLGRNLVTAGLGRPRASAAAEGWRSERADLIRLGLRDPFIIDGDRFAPGPDGRVELRAGPPLTFVRL</sequence>
<dbReference type="GO" id="GO:0016301">
    <property type="term" value="F:kinase activity"/>
    <property type="evidence" value="ECO:0007669"/>
    <property type="project" value="InterPro"/>
</dbReference>
<comment type="caution">
    <text evidence="2">The sequence shown here is derived from an EMBL/GenBank/DDBJ whole genome shotgun (WGS) entry which is preliminary data.</text>
</comment>
<dbReference type="InterPro" id="IPR017438">
    <property type="entry name" value="ATP-NAD_kinase_N"/>
</dbReference>
<dbReference type="InterPro" id="IPR016064">
    <property type="entry name" value="NAD/diacylglycerol_kinase_sf"/>
</dbReference>
<dbReference type="Proteomes" id="UP000528964">
    <property type="component" value="Unassembled WGS sequence"/>
</dbReference>
<dbReference type="SUPFAM" id="SSF111331">
    <property type="entry name" value="NAD kinase/diacylglycerol kinase-like"/>
    <property type="match status" value="1"/>
</dbReference>
<name>A0A7W6D977_9HYPH</name>
<dbReference type="Pfam" id="PF00781">
    <property type="entry name" value="DAGK_cat"/>
    <property type="match status" value="1"/>
</dbReference>
<gene>
    <name evidence="2" type="ORF">GGR24_003326</name>
</gene>
<dbReference type="InterPro" id="IPR001206">
    <property type="entry name" value="Diacylglycerol_kinase_cat_dom"/>
</dbReference>
<accession>A0A7W6D977</accession>
<dbReference type="EMBL" id="JACIDR010000007">
    <property type="protein sequence ID" value="MBB3974639.1"/>
    <property type="molecule type" value="Genomic_DNA"/>
</dbReference>
<evidence type="ECO:0000313" key="2">
    <source>
        <dbReference type="EMBL" id="MBB3974639.1"/>
    </source>
</evidence>
<evidence type="ECO:0000313" key="3">
    <source>
        <dbReference type="Proteomes" id="UP000528964"/>
    </source>
</evidence>
<organism evidence="2 3">
    <name type="scientific">Hansschlegelia beijingensis</name>
    <dbReference type="NCBI Taxonomy" id="1133344"/>
    <lineage>
        <taxon>Bacteria</taxon>
        <taxon>Pseudomonadati</taxon>
        <taxon>Pseudomonadota</taxon>
        <taxon>Alphaproteobacteria</taxon>
        <taxon>Hyphomicrobiales</taxon>
        <taxon>Methylopilaceae</taxon>
        <taxon>Hansschlegelia</taxon>
    </lineage>
</organism>